<dbReference type="AlphaFoldDB" id="T1BNG4"/>
<proteinExistence type="predicted"/>
<dbReference type="GO" id="GO:0005524">
    <property type="term" value="F:ATP binding"/>
    <property type="evidence" value="ECO:0007669"/>
    <property type="project" value="InterPro"/>
</dbReference>
<name>T1BNG4_9ZZZZ</name>
<evidence type="ECO:0000256" key="1">
    <source>
        <dbReference type="SAM" id="MobiDB-lite"/>
    </source>
</evidence>
<accession>T1BNG4</accession>
<organism evidence="3">
    <name type="scientific">mine drainage metagenome</name>
    <dbReference type="NCBI Taxonomy" id="410659"/>
    <lineage>
        <taxon>unclassified sequences</taxon>
        <taxon>metagenomes</taxon>
        <taxon>ecological metagenomes</taxon>
    </lineage>
</organism>
<evidence type="ECO:0000259" key="2">
    <source>
        <dbReference type="Pfam" id="PF01695"/>
    </source>
</evidence>
<evidence type="ECO:0000313" key="3">
    <source>
        <dbReference type="EMBL" id="EQD74386.1"/>
    </source>
</evidence>
<comment type="caution">
    <text evidence="3">The sequence shown here is derived from an EMBL/GenBank/DDBJ whole genome shotgun (WGS) entry which is preliminary data.</text>
</comment>
<feature type="domain" description="IstB-like ATP-binding" evidence="2">
    <location>
        <begin position="14"/>
        <end position="103"/>
    </location>
</feature>
<reference evidence="3" key="1">
    <citation type="submission" date="2013-08" db="EMBL/GenBank/DDBJ databases">
        <authorList>
            <person name="Mendez C."/>
            <person name="Richter M."/>
            <person name="Ferrer M."/>
            <person name="Sanchez J."/>
        </authorList>
    </citation>
    <scope>NUCLEOTIDE SEQUENCE</scope>
</reference>
<dbReference type="InterPro" id="IPR027417">
    <property type="entry name" value="P-loop_NTPase"/>
</dbReference>
<protein>
    <submittedName>
        <fullName evidence="3">IstB ATP binding domain-containing protein</fullName>
    </submittedName>
</protein>
<reference evidence="3" key="2">
    <citation type="journal article" date="2014" name="ISME J.">
        <title>Microbial stratification in low pH oxic and suboxic macroscopic growths along an acid mine drainage.</title>
        <authorList>
            <person name="Mendez-Garcia C."/>
            <person name="Mesa V."/>
            <person name="Sprenger R.R."/>
            <person name="Richter M."/>
            <person name="Diez M.S."/>
            <person name="Solano J."/>
            <person name="Bargiela R."/>
            <person name="Golyshina O.V."/>
            <person name="Manteca A."/>
            <person name="Ramos J.L."/>
            <person name="Gallego J.R."/>
            <person name="Llorente I."/>
            <person name="Martins Dos Santos V.A."/>
            <person name="Jensen O.N."/>
            <person name="Pelaez A.I."/>
            <person name="Sanchez J."/>
            <person name="Ferrer M."/>
        </authorList>
    </citation>
    <scope>NUCLEOTIDE SEQUENCE</scope>
</reference>
<dbReference type="EMBL" id="AUZX01003265">
    <property type="protein sequence ID" value="EQD74386.1"/>
    <property type="molecule type" value="Genomic_DNA"/>
</dbReference>
<feature type="compositionally biased region" description="Basic and acidic residues" evidence="1">
    <location>
        <begin position="142"/>
        <end position="162"/>
    </location>
</feature>
<gene>
    <name evidence="3" type="ORF">B1A_04488</name>
</gene>
<feature type="non-terminal residue" evidence="3">
    <location>
        <position position="1"/>
    </location>
</feature>
<sequence length="162" mass="17950">ARDFLEEQPTMQQDKTLGRYLKPDLLIIDDMGMKQLPGRSGEYLLEIILRRHENRATMMTSNRPLEDWGKLLCDAPAATAILDRFLQHAQLISITGRSYRLQRPGGAPGAWQHTPGKTEDSAPRETGNQHPSREVNPATDHGPTEHGAEKGGDPHHASEAAS</sequence>
<feature type="region of interest" description="Disordered" evidence="1">
    <location>
        <begin position="98"/>
        <end position="162"/>
    </location>
</feature>
<dbReference type="InterPro" id="IPR002611">
    <property type="entry name" value="IstB_ATP-bd"/>
</dbReference>
<dbReference type="Pfam" id="PF01695">
    <property type="entry name" value="IstB_IS21"/>
    <property type="match status" value="1"/>
</dbReference>
<dbReference type="Gene3D" id="3.40.50.300">
    <property type="entry name" value="P-loop containing nucleotide triphosphate hydrolases"/>
    <property type="match status" value="1"/>
</dbReference>
<dbReference type="SUPFAM" id="SSF52540">
    <property type="entry name" value="P-loop containing nucleoside triphosphate hydrolases"/>
    <property type="match status" value="1"/>
</dbReference>